<dbReference type="InterPro" id="IPR012334">
    <property type="entry name" value="Pectin_lyas_fold"/>
</dbReference>
<dbReference type="InterPro" id="IPR022441">
    <property type="entry name" value="Para_beta_helix_rpt-2"/>
</dbReference>
<feature type="domain" description="Cadherin" evidence="2">
    <location>
        <begin position="1386"/>
        <end position="1506"/>
    </location>
</feature>
<dbReference type="NCBIfam" id="TIGR03804">
    <property type="entry name" value="para_beta_helix"/>
    <property type="match status" value="1"/>
</dbReference>
<dbReference type="GO" id="GO:0005509">
    <property type="term" value="F:calcium ion binding"/>
    <property type="evidence" value="ECO:0007669"/>
    <property type="project" value="InterPro"/>
</dbReference>
<evidence type="ECO:0000313" key="3">
    <source>
        <dbReference type="EMBL" id="KKN08829.1"/>
    </source>
</evidence>
<keyword evidence="1" id="KW-0472">Membrane</keyword>
<dbReference type="GO" id="GO:0016020">
    <property type="term" value="C:membrane"/>
    <property type="evidence" value="ECO:0007669"/>
    <property type="project" value="InterPro"/>
</dbReference>
<gene>
    <name evidence="3" type="ORF">LCGC14_1052760</name>
</gene>
<dbReference type="InterPro" id="IPR033803">
    <property type="entry name" value="CBD-like_Golvesin-Xly"/>
</dbReference>
<evidence type="ECO:0000256" key="1">
    <source>
        <dbReference type="SAM" id="Phobius"/>
    </source>
</evidence>
<dbReference type="InterPro" id="IPR003961">
    <property type="entry name" value="FN3_dom"/>
</dbReference>
<feature type="transmembrane region" description="Helical" evidence="1">
    <location>
        <begin position="1601"/>
        <end position="1622"/>
    </location>
</feature>
<dbReference type="PANTHER" id="PTHR24273">
    <property type="entry name" value="FI04643P-RELATED"/>
    <property type="match status" value="1"/>
</dbReference>
<keyword evidence="1" id="KW-0812">Transmembrane</keyword>
<organism evidence="3">
    <name type="scientific">marine sediment metagenome</name>
    <dbReference type="NCBI Taxonomy" id="412755"/>
    <lineage>
        <taxon>unclassified sequences</taxon>
        <taxon>metagenomes</taxon>
        <taxon>ecological metagenomes</taxon>
    </lineage>
</organism>
<protein>
    <recommendedName>
        <fullName evidence="2">Cadherin domain-containing protein</fullName>
    </recommendedName>
</protein>
<dbReference type="Pfam" id="PF05048">
    <property type="entry name" value="NosD"/>
    <property type="match status" value="1"/>
</dbReference>
<feature type="transmembrane region" description="Helical" evidence="1">
    <location>
        <begin position="20"/>
        <end position="41"/>
    </location>
</feature>
<dbReference type="GO" id="GO:0007156">
    <property type="term" value="P:homophilic cell adhesion via plasma membrane adhesion molecules"/>
    <property type="evidence" value="ECO:0007669"/>
    <property type="project" value="InterPro"/>
</dbReference>
<dbReference type="InterPro" id="IPR007742">
    <property type="entry name" value="NosD_dom"/>
</dbReference>
<dbReference type="SMART" id="SM00710">
    <property type="entry name" value="PbH1"/>
    <property type="match status" value="3"/>
</dbReference>
<dbReference type="EMBL" id="LAZR01004413">
    <property type="protein sequence ID" value="KKN08829.1"/>
    <property type="molecule type" value="Genomic_DNA"/>
</dbReference>
<dbReference type="InterPro" id="IPR011050">
    <property type="entry name" value="Pectin_lyase_fold/virulence"/>
</dbReference>
<dbReference type="Gene3D" id="2.160.20.10">
    <property type="entry name" value="Single-stranded right-handed beta-helix, Pectin lyase-like"/>
    <property type="match status" value="2"/>
</dbReference>
<comment type="caution">
    <text evidence="3">The sequence shown here is derived from an EMBL/GenBank/DDBJ whole genome shotgun (WGS) entry which is preliminary data.</text>
</comment>
<dbReference type="PROSITE" id="PS50268">
    <property type="entry name" value="CADHERIN_2"/>
    <property type="match status" value="1"/>
</dbReference>
<dbReference type="Pfam" id="PF25275">
    <property type="entry name" value="Golvesin_C"/>
    <property type="match status" value="1"/>
</dbReference>
<evidence type="ECO:0000259" key="2">
    <source>
        <dbReference type="PROSITE" id="PS50268"/>
    </source>
</evidence>
<dbReference type="SMART" id="SM00060">
    <property type="entry name" value="FN3"/>
    <property type="match status" value="5"/>
</dbReference>
<sequence>MALKISQIKLDKRKSIKLTIIVFFLFLFISLYTSTVINAFFKEKNEESVSEVNNLNIRTNSVSYSIFATRIGLVGQTTANGHIIQPNDRFVALPSSKVLCSNGGYEFQVRISYNSKSVIVPVWDIGPWNIQDDYWNPSQQREMWNDLPQGMPEAQAAYQNGYNNGKDQYGRTVSNPAGIDLADGTFWGDLGMTDNDWVSVEFLWVPSVSVRDSSPYFTKGSNSGHPEYWHTYIHDGHEYLWTYIGGMTNDPSQTDSWAEFRPYFPQAGRYEVYSSFYADPESSDRVPHIIYYDGGSTTVDVNQYASNYFTWTRYKLGTWDFASGASSRVVITDANGDPYDGTTLNADTIEFVLVSQPPLEPKPTITSSLTIIQSSPYYVGDEISGYFTIKNKGNAPIIFEVLTIGGRDPDDQVADFTFIYDLILNPGESYYYQGTLTLMKSGNYHFFCAYKNPDGSWNTAIPTETGITNVLDIFVNPEIQDLPPTANIKLQKEGIEISEIDVGDFFNIYVGDSTDDISIEQVRFSSDDEQDGMATDEWTEWYEWDITSGDWNHETKIKRWAFATGGNKEVWAEVKDTESQIDSAYDWVTVVDTTVPVLSSPVDITYEESTTGHKIIWTAADTNPDTYLVYKDGIGIETGPWLSGDQIRIDIDGLSVGTYTYTIVVWDTSGNTATDTVIVSTIATSPATWTVDDDLQECPNADFTKIQDAVSVATDGDTILVYPGTYVETVNVNKSLNIESINGFEVTVSKSFHVTADYVNISGFTMFAAKGVWLRASYCNISDNSFEGNGQDYSIHIEDYHSNTISNNRFSPSLDSNFFANIYFELSEWNTLINNSMNTGIEIYAEGPDFVERAGYTHYVDTTNTVNGKPIYYWVGVDGETVPKEAGQVILMDSTNTIVEEQDLVGTKNGIIIAFSSSIAIKQNNNSKIFLKESNNNNITGNYNSIINLRGSSDNLINNNFGNGISLLGGSHNDVIDNHGYSLRIEIRSSDYSLIQNNTLSNNGYLGGIFFVNSDNCIITKNTISYNEHGIFFYGFLGTSDNNTFFLDNFIGNSEDIYYYRTPYPVNFWSTINTMEYLYNNNFYEEHLGNYWDKYGGIDTDGDGIGDIPHSVSSQDSQNDSYPLIQLFTSYLITSETEVPVLTSPVDITYEESTTGHKIIWTAADTNPDTYLVYKDGVEVDSGSWTSSVSITINVDSLTIGSYNYTIVVLDVYDNSATDMVIVTVKDTIAPVVDSPDDIIYEEGTTGYSIKWTATDNNPGNYVTYKDGVEVDSGSWTSGVLITINVDGLTVGSYNYTIVVKNAYDNSATDTVIVIVEDTTDPVVDIPADITYEEGTTGHSIKWTATDNNPGNYIIYKDGDEVDSGSWTSSVPITISVDGFTVGSYNYTIVVSDVYDNSATDTVIVIVEDTADAVVDSPANITYEEGTTGHSISWIATDNNPGNYIIYKDGFEVNSGSWTSSVPITINVDGLTVGSYNYTIVVSDVYDNSATDTVIVTVEDTADPVVDSPADITYEEGTTGHSISWIATDNNPGNYIIYKDGFEVDSGSWTSSVPITINVDGLTVGSYNYTIVVSDAFNNTAINTVFVKVTSSEVIPPEIAGYPWLVLSLFLAFPIMIVILVLKRKITIKF</sequence>
<dbReference type="PANTHER" id="PTHR24273:SF32">
    <property type="entry name" value="HYALIN"/>
    <property type="match status" value="1"/>
</dbReference>
<proteinExistence type="predicted"/>
<accession>A0A0F9MSV3</accession>
<reference evidence="3" key="1">
    <citation type="journal article" date="2015" name="Nature">
        <title>Complex archaea that bridge the gap between prokaryotes and eukaryotes.</title>
        <authorList>
            <person name="Spang A."/>
            <person name="Saw J.H."/>
            <person name="Jorgensen S.L."/>
            <person name="Zaremba-Niedzwiedzka K."/>
            <person name="Martijn J."/>
            <person name="Lind A.E."/>
            <person name="van Eijk R."/>
            <person name="Schleper C."/>
            <person name="Guy L."/>
            <person name="Ettema T.J."/>
        </authorList>
    </citation>
    <scope>NUCLEOTIDE SEQUENCE</scope>
</reference>
<dbReference type="InterPro" id="IPR002126">
    <property type="entry name" value="Cadherin-like_dom"/>
</dbReference>
<keyword evidence="1" id="KW-1133">Transmembrane helix</keyword>
<name>A0A0F9MSV3_9ZZZZ</name>
<dbReference type="InterPro" id="IPR006626">
    <property type="entry name" value="PbH1"/>
</dbReference>
<dbReference type="SUPFAM" id="SSF51126">
    <property type="entry name" value="Pectin lyase-like"/>
    <property type="match status" value="2"/>
</dbReference>